<keyword evidence="3" id="KW-1185">Reference proteome</keyword>
<evidence type="ECO:0000256" key="1">
    <source>
        <dbReference type="SAM" id="SignalP"/>
    </source>
</evidence>
<protein>
    <submittedName>
        <fullName evidence="2">Uncharacterized protein</fullName>
    </submittedName>
</protein>
<accession>A0AAW1VCI3</accession>
<evidence type="ECO:0000313" key="2">
    <source>
        <dbReference type="EMBL" id="KAK9892420.1"/>
    </source>
</evidence>
<name>A0AAW1VCI3_9CUCU</name>
<dbReference type="EMBL" id="JARQZJ010000134">
    <property type="protein sequence ID" value="KAK9892420.1"/>
    <property type="molecule type" value="Genomic_DNA"/>
</dbReference>
<comment type="caution">
    <text evidence="2">The sequence shown here is derived from an EMBL/GenBank/DDBJ whole genome shotgun (WGS) entry which is preliminary data.</text>
</comment>
<gene>
    <name evidence="2" type="ORF">WA026_019871</name>
</gene>
<organism evidence="2 3">
    <name type="scientific">Henosepilachna vigintioctopunctata</name>
    <dbReference type="NCBI Taxonomy" id="420089"/>
    <lineage>
        <taxon>Eukaryota</taxon>
        <taxon>Metazoa</taxon>
        <taxon>Ecdysozoa</taxon>
        <taxon>Arthropoda</taxon>
        <taxon>Hexapoda</taxon>
        <taxon>Insecta</taxon>
        <taxon>Pterygota</taxon>
        <taxon>Neoptera</taxon>
        <taxon>Endopterygota</taxon>
        <taxon>Coleoptera</taxon>
        <taxon>Polyphaga</taxon>
        <taxon>Cucujiformia</taxon>
        <taxon>Coccinelloidea</taxon>
        <taxon>Coccinellidae</taxon>
        <taxon>Epilachninae</taxon>
        <taxon>Epilachnini</taxon>
        <taxon>Henosepilachna</taxon>
    </lineage>
</organism>
<dbReference type="AlphaFoldDB" id="A0AAW1VCI3"/>
<dbReference type="Proteomes" id="UP001431783">
    <property type="component" value="Unassembled WGS sequence"/>
</dbReference>
<reference evidence="2 3" key="1">
    <citation type="submission" date="2023-03" db="EMBL/GenBank/DDBJ databases">
        <title>Genome insight into feeding habits of ladybird beetles.</title>
        <authorList>
            <person name="Li H.-S."/>
            <person name="Huang Y.-H."/>
            <person name="Pang H."/>
        </authorList>
    </citation>
    <scope>NUCLEOTIDE SEQUENCE [LARGE SCALE GENOMIC DNA]</scope>
    <source>
        <strain evidence="2">SYSU_2023b</strain>
        <tissue evidence="2">Whole body</tissue>
    </source>
</reference>
<keyword evidence="1" id="KW-0732">Signal</keyword>
<evidence type="ECO:0000313" key="3">
    <source>
        <dbReference type="Proteomes" id="UP001431783"/>
    </source>
</evidence>
<sequence length="77" mass="9114">MFTMRQANFVFLISIILICNREIWGVPIKNSDDVCQKLSNIKSDNNSVELYNVKNVKSWATILAECYRRRGRRRRYG</sequence>
<proteinExistence type="predicted"/>
<feature type="chain" id="PRO_5043632119" evidence="1">
    <location>
        <begin position="26"/>
        <end position="77"/>
    </location>
</feature>
<feature type="signal peptide" evidence="1">
    <location>
        <begin position="1"/>
        <end position="25"/>
    </location>
</feature>